<dbReference type="PANTHER" id="PTHR30349:SF64">
    <property type="entry name" value="PROPHAGE INTEGRASE INTD-RELATED"/>
    <property type="match status" value="1"/>
</dbReference>
<reference evidence="6 7" key="1">
    <citation type="submission" date="2024-06" db="EMBL/GenBank/DDBJ databases">
        <title>Flavobacterium spp. isolated from glacier.</title>
        <authorList>
            <person name="Han D."/>
        </authorList>
    </citation>
    <scope>NUCLEOTIDE SEQUENCE [LARGE SCALE GENOMIC DNA]</scope>
    <source>
        <strain evidence="6 7">ZS1P70</strain>
    </source>
</reference>
<evidence type="ECO:0000259" key="5">
    <source>
        <dbReference type="PROSITE" id="PS51898"/>
    </source>
</evidence>
<evidence type="ECO:0000256" key="4">
    <source>
        <dbReference type="ARBA" id="ARBA00023172"/>
    </source>
</evidence>
<dbReference type="SUPFAM" id="SSF56349">
    <property type="entry name" value="DNA breaking-rejoining enzymes"/>
    <property type="match status" value="1"/>
</dbReference>
<feature type="domain" description="Tyr recombinase" evidence="5">
    <location>
        <begin position="169"/>
        <end position="342"/>
    </location>
</feature>
<dbReference type="InterPro" id="IPR013762">
    <property type="entry name" value="Integrase-like_cat_sf"/>
</dbReference>
<protein>
    <submittedName>
        <fullName evidence="6">Tyrosine-type recombinase/integrase</fullName>
    </submittedName>
</protein>
<sequence length="347" mass="40569">MTWEAKLIKHNSENRIAVYFEKSQDLIVRIKQIEGARWSQQKTVWHIPDTIENRERFKIEPLANSLPSAEGIVQIEKFKQWLRSKRYSESTISTYSEALKSFLIFYREKPVVEINNEDVIIYNNEYILKNNLSASYQNQTVNAIKLYFMTVRETKIEVDKIHRPKRAKLLPNVLSKEEIKLILNAHSNIKHKMMLSLIYSCGLRCGELLALQPVHIDSQRNIVLLKNAKGQKDRIVPLSPKILEMLREYYKVFKPTTYLFEGQIKGKPYDDRSLQQVLKQALQKSGITKPVTLHWLRHSYATHLLESGTDLRYIQELLGHNSSKTTEIYTHVSTKSIQQIKSPFDDL</sequence>
<comment type="caution">
    <text evidence="6">The sequence shown here is derived from an EMBL/GenBank/DDBJ whole genome shotgun (WGS) entry which is preliminary data.</text>
</comment>
<evidence type="ECO:0000256" key="1">
    <source>
        <dbReference type="ARBA" id="ARBA00008857"/>
    </source>
</evidence>
<dbReference type="Proteomes" id="UP001600107">
    <property type="component" value="Unassembled WGS sequence"/>
</dbReference>
<accession>A0ABW6IA08</accession>
<gene>
    <name evidence="6" type="ORF">ACFX5F_15590</name>
</gene>
<dbReference type="Pfam" id="PF00589">
    <property type="entry name" value="Phage_integrase"/>
    <property type="match status" value="1"/>
</dbReference>
<evidence type="ECO:0000313" key="6">
    <source>
        <dbReference type="EMBL" id="MFE3872645.1"/>
    </source>
</evidence>
<evidence type="ECO:0000256" key="3">
    <source>
        <dbReference type="ARBA" id="ARBA00023125"/>
    </source>
</evidence>
<keyword evidence="4" id="KW-0233">DNA recombination</keyword>
<name>A0ABW6IA08_9FLAO</name>
<dbReference type="InterPro" id="IPR010998">
    <property type="entry name" value="Integrase_recombinase_N"/>
</dbReference>
<dbReference type="InterPro" id="IPR050090">
    <property type="entry name" value="Tyrosine_recombinase_XerCD"/>
</dbReference>
<keyword evidence="2" id="KW-0229">DNA integration</keyword>
<organism evidence="6 7">
    <name type="scientific">Flavobacterium zhoui</name>
    <dbReference type="NCBI Taxonomy" id="3230414"/>
    <lineage>
        <taxon>Bacteria</taxon>
        <taxon>Pseudomonadati</taxon>
        <taxon>Bacteroidota</taxon>
        <taxon>Flavobacteriia</taxon>
        <taxon>Flavobacteriales</taxon>
        <taxon>Flavobacteriaceae</taxon>
        <taxon>Flavobacterium</taxon>
    </lineage>
</organism>
<dbReference type="PANTHER" id="PTHR30349">
    <property type="entry name" value="PHAGE INTEGRASE-RELATED"/>
    <property type="match status" value="1"/>
</dbReference>
<dbReference type="Gene3D" id="1.10.150.130">
    <property type="match status" value="1"/>
</dbReference>
<dbReference type="InterPro" id="IPR011010">
    <property type="entry name" value="DNA_brk_join_enz"/>
</dbReference>
<evidence type="ECO:0000256" key="2">
    <source>
        <dbReference type="ARBA" id="ARBA00022908"/>
    </source>
</evidence>
<dbReference type="InterPro" id="IPR004107">
    <property type="entry name" value="Integrase_SAM-like_N"/>
</dbReference>
<comment type="similarity">
    <text evidence="1">Belongs to the 'phage' integrase family.</text>
</comment>
<dbReference type="EMBL" id="JBHZPY010000019">
    <property type="protein sequence ID" value="MFE3872645.1"/>
    <property type="molecule type" value="Genomic_DNA"/>
</dbReference>
<dbReference type="RefSeq" id="WP_379852954.1">
    <property type="nucleotide sequence ID" value="NZ_JBHZPY010000019.1"/>
</dbReference>
<proteinExistence type="inferred from homology"/>
<keyword evidence="7" id="KW-1185">Reference proteome</keyword>
<dbReference type="Gene3D" id="1.10.443.10">
    <property type="entry name" value="Intergrase catalytic core"/>
    <property type="match status" value="1"/>
</dbReference>
<evidence type="ECO:0000313" key="7">
    <source>
        <dbReference type="Proteomes" id="UP001600107"/>
    </source>
</evidence>
<keyword evidence="3" id="KW-0238">DNA-binding</keyword>
<dbReference type="PROSITE" id="PS51898">
    <property type="entry name" value="TYR_RECOMBINASE"/>
    <property type="match status" value="1"/>
</dbReference>
<dbReference type="InterPro" id="IPR002104">
    <property type="entry name" value="Integrase_catalytic"/>
</dbReference>
<dbReference type="Pfam" id="PF13495">
    <property type="entry name" value="Phage_int_SAM_4"/>
    <property type="match status" value="1"/>
</dbReference>